<dbReference type="InterPro" id="IPR000847">
    <property type="entry name" value="LysR_HTH_N"/>
</dbReference>
<protein>
    <submittedName>
        <fullName evidence="6">DNA-binding transcriptional regulator, LysR family</fullName>
    </submittedName>
</protein>
<dbReference type="AlphaFoldDB" id="A0A1Y6BYI2"/>
<dbReference type="PANTHER" id="PTHR30126">
    <property type="entry name" value="HTH-TYPE TRANSCRIPTIONAL REGULATOR"/>
    <property type="match status" value="1"/>
</dbReference>
<dbReference type="STRING" id="560819.SAMN05428998_11257"/>
<dbReference type="RefSeq" id="WP_085123592.1">
    <property type="nucleotide sequence ID" value="NZ_FWZX01000012.1"/>
</dbReference>
<dbReference type="InterPro" id="IPR036390">
    <property type="entry name" value="WH_DNA-bd_sf"/>
</dbReference>
<accession>A0A1Y6BYI2</accession>
<dbReference type="PROSITE" id="PS50931">
    <property type="entry name" value="HTH_LYSR"/>
    <property type="match status" value="1"/>
</dbReference>
<evidence type="ECO:0000313" key="7">
    <source>
        <dbReference type="Proteomes" id="UP000192917"/>
    </source>
</evidence>
<evidence type="ECO:0000256" key="3">
    <source>
        <dbReference type="ARBA" id="ARBA00023125"/>
    </source>
</evidence>
<keyword evidence="4" id="KW-0804">Transcription</keyword>
<keyword evidence="2" id="KW-0805">Transcription regulation</keyword>
<dbReference type="InterPro" id="IPR036388">
    <property type="entry name" value="WH-like_DNA-bd_sf"/>
</dbReference>
<dbReference type="SUPFAM" id="SSF46785">
    <property type="entry name" value="Winged helix' DNA-binding domain"/>
    <property type="match status" value="1"/>
</dbReference>
<comment type="similarity">
    <text evidence="1">Belongs to the LysR transcriptional regulatory family.</text>
</comment>
<evidence type="ECO:0000256" key="2">
    <source>
        <dbReference type="ARBA" id="ARBA00023015"/>
    </source>
</evidence>
<name>A0A1Y6BYI2_9PROT</name>
<evidence type="ECO:0000259" key="5">
    <source>
        <dbReference type="PROSITE" id="PS50931"/>
    </source>
</evidence>
<dbReference type="SUPFAM" id="SSF53850">
    <property type="entry name" value="Periplasmic binding protein-like II"/>
    <property type="match status" value="1"/>
</dbReference>
<dbReference type="Pfam" id="PF00126">
    <property type="entry name" value="HTH_1"/>
    <property type="match status" value="1"/>
</dbReference>
<dbReference type="GO" id="GO:0000976">
    <property type="term" value="F:transcription cis-regulatory region binding"/>
    <property type="evidence" value="ECO:0007669"/>
    <property type="project" value="TreeGrafter"/>
</dbReference>
<dbReference type="Gene3D" id="1.10.10.10">
    <property type="entry name" value="Winged helix-like DNA-binding domain superfamily/Winged helix DNA-binding domain"/>
    <property type="match status" value="1"/>
</dbReference>
<organism evidence="6 7">
    <name type="scientific">Tistlia consotensis USBA 355</name>
    <dbReference type="NCBI Taxonomy" id="560819"/>
    <lineage>
        <taxon>Bacteria</taxon>
        <taxon>Pseudomonadati</taxon>
        <taxon>Pseudomonadota</taxon>
        <taxon>Alphaproteobacteria</taxon>
        <taxon>Rhodospirillales</taxon>
        <taxon>Rhodovibrionaceae</taxon>
        <taxon>Tistlia</taxon>
    </lineage>
</organism>
<sequence length="306" mass="33065">MQLDPIDLRLLRVFQAIADHDGFAGAQAHLGLTASTLSIHLGNLEKRLGVVLCQRGRGGFRLTGKGRQLQAAARRLFLAMEDFRAEAAALRDRLSGELRLGVNDNTLSDPRAPLSEAMRRFAGRDAEVHVSLTVDEPGELTAALLDSRLNAAIGAFPRKVAGLAYSPLYGERHSLYCAAGHAFFDRPDAAISNVAVATAPLVGRSFDLERDLTLIGAAAQAATVDNMEAQATLVLSGAYLGFLPDHFAAQWVRQGRMRAIRPADYRQTLPMQLALRSGAARTPVLEAFLEDLFAANNSLENVKVKP</sequence>
<feature type="domain" description="HTH lysR-type" evidence="5">
    <location>
        <begin position="6"/>
        <end position="63"/>
    </location>
</feature>
<dbReference type="GO" id="GO:0003700">
    <property type="term" value="F:DNA-binding transcription factor activity"/>
    <property type="evidence" value="ECO:0007669"/>
    <property type="project" value="InterPro"/>
</dbReference>
<evidence type="ECO:0000313" key="6">
    <source>
        <dbReference type="EMBL" id="SMF36162.1"/>
    </source>
</evidence>
<evidence type="ECO:0000256" key="1">
    <source>
        <dbReference type="ARBA" id="ARBA00009437"/>
    </source>
</evidence>
<proteinExistence type="inferred from homology"/>
<keyword evidence="3 6" id="KW-0238">DNA-binding</keyword>
<dbReference type="CDD" id="cd05466">
    <property type="entry name" value="PBP2_LTTR_substrate"/>
    <property type="match status" value="1"/>
</dbReference>
<keyword evidence="7" id="KW-1185">Reference proteome</keyword>
<reference evidence="6 7" key="1">
    <citation type="submission" date="2017-04" db="EMBL/GenBank/DDBJ databases">
        <authorList>
            <person name="Afonso C.L."/>
            <person name="Miller P.J."/>
            <person name="Scott M.A."/>
            <person name="Spackman E."/>
            <person name="Goraichik I."/>
            <person name="Dimitrov K.M."/>
            <person name="Suarez D.L."/>
            <person name="Swayne D.E."/>
        </authorList>
    </citation>
    <scope>NUCLEOTIDE SEQUENCE [LARGE SCALE GENOMIC DNA]</scope>
    <source>
        <strain evidence="6 7">USBA 355</strain>
    </source>
</reference>
<dbReference type="PANTHER" id="PTHR30126:SF98">
    <property type="entry name" value="HTH-TYPE TRANSCRIPTIONAL ACTIVATOR BAUR"/>
    <property type="match status" value="1"/>
</dbReference>
<gene>
    <name evidence="6" type="ORF">SAMN05428998_11257</name>
</gene>
<dbReference type="Gene3D" id="3.40.190.290">
    <property type="match status" value="1"/>
</dbReference>
<dbReference type="Proteomes" id="UP000192917">
    <property type="component" value="Unassembled WGS sequence"/>
</dbReference>
<dbReference type="InterPro" id="IPR005119">
    <property type="entry name" value="LysR_subst-bd"/>
</dbReference>
<evidence type="ECO:0000256" key="4">
    <source>
        <dbReference type="ARBA" id="ARBA00023163"/>
    </source>
</evidence>
<dbReference type="EMBL" id="FWZX01000012">
    <property type="protein sequence ID" value="SMF36162.1"/>
    <property type="molecule type" value="Genomic_DNA"/>
</dbReference>
<dbReference type="Pfam" id="PF03466">
    <property type="entry name" value="LysR_substrate"/>
    <property type="match status" value="1"/>
</dbReference>